<proteinExistence type="inferred from homology"/>
<protein>
    <submittedName>
        <fullName evidence="5">DNA-protecting protein DprA</fullName>
    </submittedName>
</protein>
<accession>A0A9D1S493</accession>
<comment type="caution">
    <text evidence="5">The sequence shown here is derived from an EMBL/GenBank/DDBJ whole genome shotgun (WGS) entry which is preliminary data.</text>
</comment>
<dbReference type="InterPro" id="IPR003488">
    <property type="entry name" value="DprA"/>
</dbReference>
<evidence type="ECO:0000259" key="4">
    <source>
        <dbReference type="Pfam" id="PF17782"/>
    </source>
</evidence>
<dbReference type="Gene3D" id="3.40.50.450">
    <property type="match status" value="1"/>
</dbReference>
<dbReference type="Pfam" id="PF17782">
    <property type="entry name" value="WHD_DprA"/>
    <property type="match status" value="1"/>
</dbReference>
<dbReference type="AlphaFoldDB" id="A0A9D1S493"/>
<name>A0A9D1S493_9FIRM</name>
<dbReference type="Proteomes" id="UP000824123">
    <property type="component" value="Unassembled WGS sequence"/>
</dbReference>
<sequence length="502" mass="54123">MEYSLRQRRRLWLYTFVCPAIDKYARIVRDLASPEELFDNPPDVLSRYVGEQQLARMRRLNSEQYIDALLERLRMRGVTFVCRGDAEYPECLEELADIIIPPELLFVRGNRDLNVLEGIAVVGTRKCSPEGAGIARGFGRDFAQAGAQLITGMAVGIDAAAVEGALDGGGRVIGVLGCGVDVPYPADNQVLVRRLLESGGSLISEYMPGMHANHIYFPVRNRIIAGLARGTLIVEAPARSGALNTASHALNMGREVFVVPGSILDARYAGSNALLLEGAAPALTSFDVLEPLGIVGLDDRDRFGALDVAETYAPSDSAAGFAGKKGDATLMSDADARKASVSRQAVREVAVGCGTKPGLQRDTAPADAHVQAAADGHAALTASPEPSGAKRNASNAGAEPVKPAIPARASRKLRASRKTDHAPTDTAAADAQSVPRRAMPELTEDERRIVELLQKREHSFDEMISQTDFDTARLNSLLTMLKIKRIIYETTGKHFRIDDALR</sequence>
<dbReference type="SUPFAM" id="SSF102405">
    <property type="entry name" value="MCP/YpsA-like"/>
    <property type="match status" value="1"/>
</dbReference>
<feature type="domain" description="DprA winged helix" evidence="4">
    <location>
        <begin position="435"/>
        <end position="482"/>
    </location>
</feature>
<evidence type="ECO:0000313" key="5">
    <source>
        <dbReference type="EMBL" id="HIU45893.1"/>
    </source>
</evidence>
<dbReference type="PANTHER" id="PTHR43022">
    <property type="entry name" value="PROTEIN SMF"/>
    <property type="match status" value="1"/>
</dbReference>
<evidence type="ECO:0000256" key="2">
    <source>
        <dbReference type="SAM" id="MobiDB-lite"/>
    </source>
</evidence>
<evidence type="ECO:0000259" key="3">
    <source>
        <dbReference type="Pfam" id="PF02481"/>
    </source>
</evidence>
<dbReference type="InterPro" id="IPR057666">
    <property type="entry name" value="DrpA_SLOG"/>
</dbReference>
<dbReference type="EMBL" id="DVNK01000009">
    <property type="protein sequence ID" value="HIU45893.1"/>
    <property type="molecule type" value="Genomic_DNA"/>
</dbReference>
<dbReference type="PANTHER" id="PTHR43022:SF1">
    <property type="entry name" value="PROTEIN SMF"/>
    <property type="match status" value="1"/>
</dbReference>
<feature type="compositionally biased region" description="Low complexity" evidence="2">
    <location>
        <begin position="365"/>
        <end position="379"/>
    </location>
</feature>
<feature type="region of interest" description="Disordered" evidence="2">
    <location>
        <begin position="355"/>
        <end position="433"/>
    </location>
</feature>
<dbReference type="Pfam" id="PF02481">
    <property type="entry name" value="DNA_processg_A"/>
    <property type="match status" value="1"/>
</dbReference>
<evidence type="ECO:0000313" key="6">
    <source>
        <dbReference type="Proteomes" id="UP000824123"/>
    </source>
</evidence>
<feature type="domain" description="Smf/DprA SLOG" evidence="3">
    <location>
        <begin position="80"/>
        <end position="290"/>
    </location>
</feature>
<dbReference type="NCBIfam" id="TIGR00732">
    <property type="entry name" value="dprA"/>
    <property type="match status" value="1"/>
</dbReference>
<dbReference type="InterPro" id="IPR036388">
    <property type="entry name" value="WH-like_DNA-bd_sf"/>
</dbReference>
<dbReference type="InterPro" id="IPR041614">
    <property type="entry name" value="DprA_WH"/>
</dbReference>
<gene>
    <name evidence="5" type="primary">dprA</name>
    <name evidence="5" type="ORF">IAC59_01370</name>
</gene>
<dbReference type="GO" id="GO:0009294">
    <property type="term" value="P:DNA-mediated transformation"/>
    <property type="evidence" value="ECO:0007669"/>
    <property type="project" value="InterPro"/>
</dbReference>
<dbReference type="Gene3D" id="1.10.10.10">
    <property type="entry name" value="Winged helix-like DNA-binding domain superfamily/Winged helix DNA-binding domain"/>
    <property type="match status" value="1"/>
</dbReference>
<reference evidence="5" key="1">
    <citation type="submission" date="2020-10" db="EMBL/GenBank/DDBJ databases">
        <authorList>
            <person name="Gilroy R."/>
        </authorList>
    </citation>
    <scope>NUCLEOTIDE SEQUENCE</scope>
    <source>
        <strain evidence="5">ChiSxjej2B14-8506</strain>
    </source>
</reference>
<organism evidence="5 6">
    <name type="scientific">Candidatus Fimadaptatus faecigallinarum</name>
    <dbReference type="NCBI Taxonomy" id="2840814"/>
    <lineage>
        <taxon>Bacteria</taxon>
        <taxon>Bacillati</taxon>
        <taxon>Bacillota</taxon>
        <taxon>Clostridia</taxon>
        <taxon>Eubacteriales</taxon>
        <taxon>Candidatus Fimadaptatus</taxon>
    </lineage>
</organism>
<evidence type="ECO:0000256" key="1">
    <source>
        <dbReference type="ARBA" id="ARBA00006525"/>
    </source>
</evidence>
<comment type="similarity">
    <text evidence="1">Belongs to the DprA/Smf family.</text>
</comment>
<reference evidence="5" key="2">
    <citation type="journal article" date="2021" name="PeerJ">
        <title>Extensive microbial diversity within the chicken gut microbiome revealed by metagenomics and culture.</title>
        <authorList>
            <person name="Gilroy R."/>
            <person name="Ravi A."/>
            <person name="Getino M."/>
            <person name="Pursley I."/>
            <person name="Horton D.L."/>
            <person name="Alikhan N.F."/>
            <person name="Baker D."/>
            <person name="Gharbi K."/>
            <person name="Hall N."/>
            <person name="Watson M."/>
            <person name="Adriaenssens E.M."/>
            <person name="Foster-Nyarko E."/>
            <person name="Jarju S."/>
            <person name="Secka A."/>
            <person name="Antonio M."/>
            <person name="Oren A."/>
            <person name="Chaudhuri R.R."/>
            <person name="La Ragione R."/>
            <person name="Hildebrand F."/>
            <person name="Pallen M.J."/>
        </authorList>
    </citation>
    <scope>NUCLEOTIDE SEQUENCE</scope>
    <source>
        <strain evidence="5">ChiSxjej2B14-8506</strain>
    </source>
</reference>